<comment type="caution">
    <text evidence="5">Lacks conserved residue(s) required for the propagation of feature annotation.</text>
</comment>
<evidence type="ECO:0000313" key="7">
    <source>
        <dbReference type="EMBL" id="AIT08514.1"/>
    </source>
</evidence>
<reference evidence="7 8" key="1">
    <citation type="submission" date="2014-10" db="EMBL/GenBank/DDBJ databases">
        <title>Whole genome sequence of Francisella endociliophora strain FSC1006, isolated from a laboratory culture of the marine ciliate Euplotes raikovi.</title>
        <authorList>
            <person name="Granberg M."/>
            <person name="Backman S."/>
            <person name="Lundmark E."/>
            <person name="Nilsson E."/>
            <person name="Karlsson E."/>
            <person name="Thelaus J."/>
            <person name="Ohrman C."/>
            <person name="Larkeryd A."/>
            <person name="Stenberg P."/>
        </authorList>
    </citation>
    <scope>NUCLEOTIDE SEQUENCE [LARGE SCALE GENOMIC DNA]</scope>
    <source>
        <strain evidence="7 8">FSC1006</strain>
    </source>
</reference>
<feature type="transmembrane region" description="Helical" evidence="5">
    <location>
        <begin position="48"/>
        <end position="66"/>
    </location>
</feature>
<gene>
    <name evidence="7" type="ORF">LO80_00035</name>
</gene>
<dbReference type="Proteomes" id="UP000029672">
    <property type="component" value="Chromosome"/>
</dbReference>
<name>A0A097ELR3_9GAMM</name>
<evidence type="ECO:0000256" key="1">
    <source>
        <dbReference type="ARBA" id="ARBA00004370"/>
    </source>
</evidence>
<keyword evidence="3 5" id="KW-1133">Transmembrane helix</keyword>
<dbReference type="KEGG" id="frf:LO80_00035"/>
<dbReference type="OrthoDB" id="5604380at2"/>
<sequence length="276" mass="31604">MLLDNQIFLNLISTIVNIIIVSVVAIISFYLLRKRTKSTKQLNKLRSRIVYISIIMFILIVIKIWVGGISHLLTMLSLVAAGLVIVNKETVMNFVGWIIINWRSLFSEGDYIQIQDYHGYITEIKLFYFRMYETIEHGDKKITGQLIKLPNAIVITSPISTYAGDENITLNKVPYILSADKDILTLTEKANKIITKLISEKYDYNDDFSKSSLISKSKLKHCGITSFAPIVEIKTVADKDNLLNIQASFYCYIDHKRELEQSYIKELIKEIKALPA</sequence>
<keyword evidence="5" id="KW-0813">Transport</keyword>
<feature type="domain" description="Mechanosensitive ion channel MscS" evidence="6">
    <location>
        <begin position="90"/>
        <end position="131"/>
    </location>
</feature>
<keyword evidence="5" id="KW-1003">Cell membrane</keyword>
<keyword evidence="5" id="KW-0997">Cell inner membrane</keyword>
<dbReference type="PANTHER" id="PTHR30221">
    <property type="entry name" value="SMALL-CONDUCTANCE MECHANOSENSITIVE CHANNEL"/>
    <property type="match status" value="1"/>
</dbReference>
<evidence type="ECO:0000259" key="6">
    <source>
        <dbReference type="Pfam" id="PF00924"/>
    </source>
</evidence>
<dbReference type="EMBL" id="CP009574">
    <property type="protein sequence ID" value="AIT08514.1"/>
    <property type="molecule type" value="Genomic_DNA"/>
</dbReference>
<evidence type="ECO:0000256" key="3">
    <source>
        <dbReference type="ARBA" id="ARBA00022989"/>
    </source>
</evidence>
<evidence type="ECO:0000256" key="4">
    <source>
        <dbReference type="ARBA" id="ARBA00023136"/>
    </source>
</evidence>
<dbReference type="InterPro" id="IPR006685">
    <property type="entry name" value="MscS_channel_2nd"/>
</dbReference>
<dbReference type="GO" id="GO:0005886">
    <property type="term" value="C:plasma membrane"/>
    <property type="evidence" value="ECO:0007669"/>
    <property type="project" value="UniProtKB-SubCell"/>
</dbReference>
<accession>A0A097ELR3</accession>
<comment type="function">
    <text evidence="5">Mechanosensitive channel that participates in the regulation of osmotic pressure changes within the cell, opening in response to stretch forces in the membrane lipid bilayer, without the need for other proteins. Contributes to normal resistance to hypoosmotic shock. Forms an ion channel of 1.0 nanosiemens conductance with a slight preference for anions.</text>
</comment>
<dbReference type="PANTHER" id="PTHR30221:SF1">
    <property type="entry name" value="SMALL-CONDUCTANCE MECHANOSENSITIVE CHANNEL"/>
    <property type="match status" value="1"/>
</dbReference>
<dbReference type="InterPro" id="IPR010920">
    <property type="entry name" value="LSM_dom_sf"/>
</dbReference>
<evidence type="ECO:0000256" key="2">
    <source>
        <dbReference type="ARBA" id="ARBA00022692"/>
    </source>
</evidence>
<dbReference type="Pfam" id="PF00924">
    <property type="entry name" value="MS_channel_2nd"/>
    <property type="match status" value="1"/>
</dbReference>
<dbReference type="SUPFAM" id="SSF50182">
    <property type="entry name" value="Sm-like ribonucleoproteins"/>
    <property type="match status" value="1"/>
</dbReference>
<dbReference type="AlphaFoldDB" id="A0A097ELR3"/>
<comment type="subcellular location">
    <subcellularLocation>
        <location evidence="5">Cell inner membrane</location>
        <topology evidence="5">Multi-pass membrane protein</topology>
    </subcellularLocation>
    <subcellularLocation>
        <location evidence="1">Membrane</location>
    </subcellularLocation>
</comment>
<evidence type="ECO:0000256" key="5">
    <source>
        <dbReference type="RuleBase" id="RU369025"/>
    </source>
</evidence>
<dbReference type="eggNOG" id="COG0668">
    <property type="taxonomic scope" value="Bacteria"/>
</dbReference>
<dbReference type="STRING" id="1547445.LO80_00035"/>
<dbReference type="GO" id="GO:0008381">
    <property type="term" value="F:mechanosensitive monoatomic ion channel activity"/>
    <property type="evidence" value="ECO:0007669"/>
    <property type="project" value="InterPro"/>
</dbReference>
<keyword evidence="2 5" id="KW-0812">Transmembrane</keyword>
<keyword evidence="4 5" id="KW-0472">Membrane</keyword>
<keyword evidence="5" id="KW-0407">Ion channel</keyword>
<proteinExistence type="inferred from homology"/>
<comment type="similarity">
    <text evidence="5">Belongs to the MscS (TC 1.A.23) family.</text>
</comment>
<evidence type="ECO:0000313" key="8">
    <source>
        <dbReference type="Proteomes" id="UP000029672"/>
    </source>
</evidence>
<keyword evidence="5" id="KW-0406">Ion transport</keyword>
<comment type="subunit">
    <text evidence="5">Homoheptamer.</text>
</comment>
<protein>
    <recommendedName>
        <fullName evidence="5">Small-conductance mechanosensitive channel</fullName>
    </recommendedName>
</protein>
<feature type="transmembrane region" description="Helical" evidence="5">
    <location>
        <begin position="6"/>
        <end position="32"/>
    </location>
</feature>
<dbReference type="Gene3D" id="2.30.30.60">
    <property type="match status" value="1"/>
</dbReference>
<keyword evidence="8" id="KW-1185">Reference proteome</keyword>
<dbReference type="InterPro" id="IPR023408">
    <property type="entry name" value="MscS_beta-dom_sf"/>
</dbReference>
<dbReference type="InterPro" id="IPR045275">
    <property type="entry name" value="MscS_archaea/bacteria_type"/>
</dbReference>
<organism evidence="7 8">
    <name type="scientific">Candidatus Francisella endociliophora</name>
    <dbReference type="NCBI Taxonomy" id="653937"/>
    <lineage>
        <taxon>Bacteria</taxon>
        <taxon>Pseudomonadati</taxon>
        <taxon>Pseudomonadota</taxon>
        <taxon>Gammaproteobacteria</taxon>
        <taxon>Thiotrichales</taxon>
        <taxon>Francisellaceae</taxon>
        <taxon>Francisella</taxon>
    </lineage>
</organism>
<dbReference type="HOGENOM" id="CLU_1003824_0_0_6"/>